<sequence length="698" mass="78640">MKDLETNFGSVLTESNDASVFFSLLNAPNRDYDWRAIGSGGITSFRGSLEDHRKKLNALNKAGYDIFVTVNETDGKDIKGANVTRVRALFADFDASPLSNLDRIPLKPSFSVNTSPGKHHAYWLIDDCPLDQFKPMQQKLAQILDSDPAVCDLGRIMRVPGFYHLKGDPFMVTIDCPDQVNRYSFADMKNAISSLTPVNEVTARYSLKMGCTEGSRNTALTSLAGGLIYDCQPDTAAIQALMDWNTLNTPPLPDEEIISTYHRIKAKDEAEHGESRHILKQLNDHHAVVMIGGKTVIVREDETPTFMGFKDFCLRHANLKIGRRAAAKIWIESDDTRRYDKLVFDPSGRCPSTSYNLFKGLSVEPVAGKCDLYLRHVKEIICAGDQTVYDYVMGWMAHAIQKPTELPGVALVLRGYQGTGKGTFAQHFGKIFGDHFQHLVHMDHLLGKFNAHLSSALVVFADEIVWGGNKRDAAQLKGIITETRRMMEAKFKDPVIVNNYARFIFATNEDWAVPTGEKERRFCVLNIDETRAEDHSYFAAINTEMRNGGVQALMHTLMNFDLSQFNVRRYPVTEGLLEQKQLSLPSVAQWWYDILIEGDNQVSLEKYVSPIAVMGTLISTMTLFEIYQAFAKGDRYGYGQVASCNQFVTILKQWAPIERKRTTVANEKRGRCLVISDLESCRNYFEQKIGHEIDWDAA</sequence>
<keyword evidence="3" id="KW-1185">Reference proteome</keyword>
<accession>A0ABY5TRX4</accession>
<dbReference type="Gene3D" id="3.30.70.1790">
    <property type="entry name" value="RepB DNA-primase, N-terminal domain"/>
    <property type="match status" value="1"/>
</dbReference>
<evidence type="ECO:0000313" key="2">
    <source>
        <dbReference type="EMBL" id="UVW35386.1"/>
    </source>
</evidence>
<name>A0ABY5TRX4_9GAMM</name>
<dbReference type="EMBL" id="CP103416">
    <property type="protein sequence ID" value="UVW35386.1"/>
    <property type="molecule type" value="Genomic_DNA"/>
</dbReference>
<feature type="domain" description="Primase C-terminal 1" evidence="1">
    <location>
        <begin position="206"/>
        <end position="270"/>
    </location>
</feature>
<organism evidence="2 3">
    <name type="scientific">SAR92 clade bacterium H455</name>
    <dbReference type="NCBI Taxonomy" id="2974818"/>
    <lineage>
        <taxon>Bacteria</taxon>
        <taxon>Pseudomonadati</taxon>
        <taxon>Pseudomonadota</taxon>
        <taxon>Gammaproteobacteria</taxon>
        <taxon>Cellvibrionales</taxon>
        <taxon>Porticoccaceae</taxon>
        <taxon>SAR92 clade</taxon>
    </lineage>
</organism>
<dbReference type="SUPFAM" id="SSF52540">
    <property type="entry name" value="P-loop containing nucleoside triphosphate hydrolases"/>
    <property type="match status" value="1"/>
</dbReference>
<protein>
    <submittedName>
        <fullName evidence="2">DUF5906 domain-containing protein</fullName>
    </submittedName>
</protein>
<dbReference type="Pfam" id="PF16793">
    <property type="entry name" value="RepB_primase"/>
    <property type="match status" value="1"/>
</dbReference>
<dbReference type="SMART" id="SM00942">
    <property type="entry name" value="PriCT_1"/>
    <property type="match status" value="1"/>
</dbReference>
<dbReference type="Gene3D" id="3.40.50.300">
    <property type="entry name" value="P-loop containing nucleotide triphosphate hydrolases"/>
    <property type="match status" value="1"/>
</dbReference>
<gene>
    <name evidence="2" type="ORF">NYF23_01965</name>
</gene>
<evidence type="ECO:0000259" key="1">
    <source>
        <dbReference type="SMART" id="SM00942"/>
    </source>
</evidence>
<dbReference type="Proteomes" id="UP001059934">
    <property type="component" value="Chromosome"/>
</dbReference>
<reference evidence="2" key="1">
    <citation type="submission" date="2022-08" db="EMBL/GenBank/DDBJ databases">
        <title>Catabolic pathway analysis in culturable SAR92 clade bacteria reveals their overlooked roles in DMSP degradation in coastal seas.</title>
        <authorList>
            <person name="He X."/>
            <person name="Zhang X."/>
            <person name="Zhang Y."/>
        </authorList>
    </citation>
    <scope>NUCLEOTIDE SEQUENCE</scope>
    <source>
        <strain evidence="2">H455</strain>
    </source>
</reference>
<dbReference type="InterPro" id="IPR014820">
    <property type="entry name" value="PriCT_1"/>
</dbReference>
<proteinExistence type="predicted"/>
<evidence type="ECO:0000313" key="3">
    <source>
        <dbReference type="Proteomes" id="UP001059934"/>
    </source>
</evidence>
<dbReference type="InterPro" id="IPR045455">
    <property type="entry name" value="NrS-1_pol-like_helicase"/>
</dbReference>
<dbReference type="InterPro" id="IPR039459">
    <property type="entry name" value="RepB-like_DNA_primase_dom"/>
</dbReference>
<dbReference type="Pfam" id="PF19263">
    <property type="entry name" value="DUF5906"/>
    <property type="match status" value="1"/>
</dbReference>
<dbReference type="InterPro" id="IPR027417">
    <property type="entry name" value="P-loop_NTPase"/>
</dbReference>
<dbReference type="Pfam" id="PF08708">
    <property type="entry name" value="PriCT_1"/>
    <property type="match status" value="1"/>
</dbReference>